<evidence type="ECO:0000256" key="1">
    <source>
        <dbReference type="ARBA" id="ARBA00004370"/>
    </source>
</evidence>
<evidence type="ECO:0000256" key="6">
    <source>
        <dbReference type="SAM" id="Phobius"/>
    </source>
</evidence>
<feature type="transmembrane region" description="Helical" evidence="6">
    <location>
        <begin position="6"/>
        <end position="27"/>
    </location>
</feature>
<dbReference type="PANTHER" id="PTHR42911">
    <property type="entry name" value="MODULATOR OF FTSH PROTEASE HFLC"/>
    <property type="match status" value="1"/>
</dbReference>
<evidence type="ECO:0000256" key="2">
    <source>
        <dbReference type="ARBA" id="ARBA00007862"/>
    </source>
</evidence>
<reference evidence="8" key="1">
    <citation type="submission" date="2018-05" db="EMBL/GenBank/DDBJ databases">
        <authorList>
            <person name="Lanie J.A."/>
            <person name="Ng W.-L."/>
            <person name="Kazmierczak K.M."/>
            <person name="Andrzejewski T.M."/>
            <person name="Davidsen T.M."/>
            <person name="Wayne K.J."/>
            <person name="Tettelin H."/>
            <person name="Glass J.I."/>
            <person name="Rusch D."/>
            <person name="Podicherti R."/>
            <person name="Tsui H.-C.T."/>
            <person name="Winkler M.E."/>
        </authorList>
    </citation>
    <scope>NUCLEOTIDE SEQUENCE</scope>
</reference>
<proteinExistence type="inferred from homology"/>
<keyword evidence="3 6" id="KW-0812">Transmembrane</keyword>
<evidence type="ECO:0000313" key="8">
    <source>
        <dbReference type="EMBL" id="SVA89592.1"/>
    </source>
</evidence>
<keyword evidence="5 6" id="KW-0472">Membrane</keyword>
<dbReference type="NCBIfam" id="TIGR01932">
    <property type="entry name" value="hflC"/>
    <property type="match status" value="1"/>
</dbReference>
<evidence type="ECO:0000256" key="3">
    <source>
        <dbReference type="ARBA" id="ARBA00022692"/>
    </source>
</evidence>
<comment type="similarity">
    <text evidence="2">Belongs to the band 7/mec-2 family. HflC subfamily.</text>
</comment>
<protein>
    <recommendedName>
        <fullName evidence="7">Band 7 domain-containing protein</fullName>
    </recommendedName>
</protein>
<dbReference type="InterPro" id="IPR010200">
    <property type="entry name" value="HflC"/>
</dbReference>
<gene>
    <name evidence="8" type="ORF">METZ01_LOCUS142446</name>
</gene>
<dbReference type="InterPro" id="IPR001107">
    <property type="entry name" value="Band_7"/>
</dbReference>
<dbReference type="Gene3D" id="3.30.479.30">
    <property type="entry name" value="Band 7 domain"/>
    <property type="match status" value="1"/>
</dbReference>
<dbReference type="GO" id="GO:0016020">
    <property type="term" value="C:membrane"/>
    <property type="evidence" value="ECO:0007669"/>
    <property type="project" value="UniProtKB-SubCell"/>
</dbReference>
<dbReference type="SUPFAM" id="SSF117892">
    <property type="entry name" value="Band 7/SPFH domain"/>
    <property type="match status" value="1"/>
</dbReference>
<evidence type="ECO:0000259" key="7">
    <source>
        <dbReference type="SMART" id="SM00244"/>
    </source>
</evidence>
<keyword evidence="4 6" id="KW-1133">Transmembrane helix</keyword>
<comment type="subcellular location">
    <subcellularLocation>
        <location evidence="1">Membrane</location>
    </subcellularLocation>
</comment>
<name>A0A381ZL69_9ZZZZ</name>
<dbReference type="EMBL" id="UINC01021632">
    <property type="protein sequence ID" value="SVA89592.1"/>
    <property type="molecule type" value="Genomic_DNA"/>
</dbReference>
<organism evidence="8">
    <name type="scientific">marine metagenome</name>
    <dbReference type="NCBI Taxonomy" id="408172"/>
    <lineage>
        <taxon>unclassified sequences</taxon>
        <taxon>metagenomes</taxon>
        <taxon>ecological metagenomes</taxon>
    </lineage>
</organism>
<dbReference type="InterPro" id="IPR036013">
    <property type="entry name" value="Band_7/SPFH_dom_sf"/>
</dbReference>
<feature type="domain" description="Band 7" evidence="7">
    <location>
        <begin position="22"/>
        <end position="212"/>
    </location>
</feature>
<dbReference type="SMART" id="SM00244">
    <property type="entry name" value="PHB"/>
    <property type="match status" value="1"/>
</dbReference>
<dbReference type="CDD" id="cd03405">
    <property type="entry name" value="SPFH_HflC"/>
    <property type="match status" value="1"/>
</dbReference>
<dbReference type="PIRSF" id="PIRSF005651">
    <property type="entry name" value="HflC"/>
    <property type="match status" value="1"/>
</dbReference>
<evidence type="ECO:0000256" key="5">
    <source>
        <dbReference type="ARBA" id="ARBA00023136"/>
    </source>
</evidence>
<sequence>MNNQTLIILGIVVAIVVSVSSSVFYVVREDEQVIITQFGRPIGQPITTAGLKIKTPFIQKIDRFDKRILEWDGLANEIPTKDKRFIWLDTTARWRIINSLNFFQSLRTQQNAQSRLDDIINSAARDLVTSHNLVEVVRNSNRILNLENLNLEEEQTTEQIETIEVGRGKIAQMILEKAQQNLSEEFGIEIIDVQIKRINYVDEVRQKVFLRMISERKRIASKYESEGEGEAAKIEGQKEKEMQRIQSDAYKKAEQIKGVADAEAIQIYAEAHSKDPEFFAFTQSLETYKKTIGETENTKLFLTTDSDLYKYLKHVDGSKNKK</sequence>
<dbReference type="AlphaFoldDB" id="A0A381ZL69"/>
<dbReference type="PANTHER" id="PTHR42911:SF1">
    <property type="entry name" value="MODULATOR OF FTSH PROTEASE HFLC"/>
    <property type="match status" value="1"/>
</dbReference>
<dbReference type="Pfam" id="PF01145">
    <property type="entry name" value="Band_7"/>
    <property type="match status" value="1"/>
</dbReference>
<accession>A0A381ZL69</accession>
<evidence type="ECO:0000256" key="4">
    <source>
        <dbReference type="ARBA" id="ARBA00022989"/>
    </source>
</evidence>